<comment type="cofactor">
    <cofactor evidence="2">
        <name>[4Fe-4S] cluster</name>
        <dbReference type="ChEBI" id="CHEBI:49883"/>
    </cofactor>
</comment>
<name>A0ABW3I4T2_9FLAO</name>
<keyword evidence="18 23" id="KW-0472">Membrane</keyword>
<comment type="function">
    <text evidence="19">Member of the two-component regulatory system NreB/NreC involved in the control of dissimilatory nitrate/nitrite reduction in response to oxygen. NreB functions as a direct oxygen sensor histidine kinase which is autophosphorylated, in the absence of oxygen, probably at the conserved histidine residue, and transfers its phosphate group probably to a conserved aspartate residue of NreC. NreB/NreC activates the expression of the nitrate (narGHJI) and nitrite (nir) reductase operons, as well as the putative nitrate transporter gene narT.</text>
</comment>
<evidence type="ECO:0000256" key="13">
    <source>
        <dbReference type="ARBA" id="ARBA00022777"/>
    </source>
</evidence>
<dbReference type="InterPro" id="IPR050482">
    <property type="entry name" value="Sensor_HK_TwoCompSys"/>
</dbReference>
<keyword evidence="14 23" id="KW-1133">Transmembrane helix</keyword>
<evidence type="ECO:0000256" key="6">
    <source>
        <dbReference type="ARBA" id="ARBA00017322"/>
    </source>
</evidence>
<comment type="caution">
    <text evidence="25">The sequence shown here is derived from an EMBL/GenBank/DDBJ whole genome shotgun (WGS) entry which is preliminary data.</text>
</comment>
<evidence type="ECO:0000256" key="19">
    <source>
        <dbReference type="ARBA" id="ARBA00024827"/>
    </source>
</evidence>
<dbReference type="PROSITE" id="PS50109">
    <property type="entry name" value="HIS_KIN"/>
    <property type="match status" value="1"/>
</dbReference>
<keyword evidence="13 25" id="KW-0418">Kinase</keyword>
<evidence type="ECO:0000256" key="1">
    <source>
        <dbReference type="ARBA" id="ARBA00000085"/>
    </source>
</evidence>
<keyword evidence="8" id="KW-0004">4Fe-4S</keyword>
<evidence type="ECO:0000256" key="18">
    <source>
        <dbReference type="ARBA" id="ARBA00023136"/>
    </source>
</evidence>
<dbReference type="PROSITE" id="PS50293">
    <property type="entry name" value="TPR_REGION"/>
    <property type="match status" value="1"/>
</dbReference>
<dbReference type="InterPro" id="IPR005467">
    <property type="entry name" value="His_kinase_dom"/>
</dbReference>
<keyword evidence="22" id="KW-0175">Coiled coil</keyword>
<proteinExistence type="predicted"/>
<dbReference type="PANTHER" id="PTHR24421">
    <property type="entry name" value="NITRATE/NITRITE SENSOR PROTEIN NARX-RELATED"/>
    <property type="match status" value="1"/>
</dbReference>
<dbReference type="PANTHER" id="PTHR24421:SF37">
    <property type="entry name" value="SENSOR HISTIDINE KINASE NARS"/>
    <property type="match status" value="1"/>
</dbReference>
<dbReference type="PRINTS" id="PR00344">
    <property type="entry name" value="BCTRLSENSOR"/>
</dbReference>
<evidence type="ECO:0000313" key="25">
    <source>
        <dbReference type="EMBL" id="MFD0964815.1"/>
    </source>
</evidence>
<organism evidence="25 26">
    <name type="scientific">Pseudofulvibacter geojedonensis</name>
    <dbReference type="NCBI Taxonomy" id="1123758"/>
    <lineage>
        <taxon>Bacteria</taxon>
        <taxon>Pseudomonadati</taxon>
        <taxon>Bacteroidota</taxon>
        <taxon>Flavobacteriia</taxon>
        <taxon>Flavobacteriales</taxon>
        <taxon>Flavobacteriaceae</taxon>
        <taxon>Pseudofulvibacter</taxon>
    </lineage>
</organism>
<evidence type="ECO:0000256" key="8">
    <source>
        <dbReference type="ARBA" id="ARBA00022485"/>
    </source>
</evidence>
<evidence type="ECO:0000256" key="10">
    <source>
        <dbReference type="ARBA" id="ARBA00022679"/>
    </source>
</evidence>
<dbReference type="EMBL" id="JBHTJM010000010">
    <property type="protein sequence ID" value="MFD0964815.1"/>
    <property type="molecule type" value="Genomic_DNA"/>
</dbReference>
<dbReference type="InterPro" id="IPR011990">
    <property type="entry name" value="TPR-like_helical_dom_sf"/>
</dbReference>
<evidence type="ECO:0000256" key="20">
    <source>
        <dbReference type="ARBA" id="ARBA00030800"/>
    </source>
</evidence>
<evidence type="ECO:0000256" key="14">
    <source>
        <dbReference type="ARBA" id="ARBA00022989"/>
    </source>
</evidence>
<evidence type="ECO:0000256" key="12">
    <source>
        <dbReference type="ARBA" id="ARBA00022723"/>
    </source>
</evidence>
<dbReference type="GO" id="GO:0016301">
    <property type="term" value="F:kinase activity"/>
    <property type="evidence" value="ECO:0007669"/>
    <property type="project" value="UniProtKB-KW"/>
</dbReference>
<keyword evidence="16" id="KW-0902">Two-component regulatory system</keyword>
<evidence type="ECO:0000256" key="7">
    <source>
        <dbReference type="ARBA" id="ARBA00022475"/>
    </source>
</evidence>
<dbReference type="Pfam" id="PF02518">
    <property type="entry name" value="HATPase_c"/>
    <property type="match status" value="1"/>
</dbReference>
<sequence>MNSKNLRQLTKVFLLDLFEVKTNNLKCLPKYIAIFILVVYCSCNKKDVVFSKNLQIESSIEAAKNKKNSIEKRRKYLYEAYRLINDIGNDSIKNSKLLDVAFQAKKVKDSLFFRKVNKEAFVMSKELNDELGLAKSYWSYGSFFSNYEVYDSAYYFYKKAYDKYKRLGNNRYEGKMLYNMAFIQYKIKDYLGCESNVFRTIPSYELSNEVKGVYKCYNLLGVMYGNSYDYNNSKKYHKKALSVLEKLDNNSAYKAATLNNIGLIYKEQNNYKQALSYFNKALEMKDLYKDNIRLYASLKTNIAYSRLLSNDTLIVEKELLESLKIRDSINHVLGIISSKLSLAEYNYKFKDTVQALILAKEANRLAKKIAHPGDVLASLQFLSEIDKKNSYKYLNEYVDVEKEVSKQENFLKNKFARIRFETDEYIEEANRLSAQQTIILISSIALILVLSLLYFVRLQRSKNKALQLEAAQQQANQEVYQLLLKQQEILDEGKMKERHRISEELHDGVLGKIFGTRMGLGFLDIQADEFTQNQHQKYIDELQEIEKEIRVISHELKNELIDKANFIQIIEQLLHEQSQVGGFTFSIEASEELHWSHISNEIKINCYRVLQEAVQNINKYAQAKQVQVILKNKNTNLLLQVIDDGMGFPTEKKYSGIGLKNIESRIKKLNGFFKIDSVVNKGTKLYIEIPLLKVN</sequence>
<evidence type="ECO:0000256" key="21">
    <source>
        <dbReference type="PROSITE-ProRule" id="PRU00339"/>
    </source>
</evidence>
<dbReference type="SMART" id="SM00028">
    <property type="entry name" value="TPR"/>
    <property type="match status" value="2"/>
</dbReference>
<keyword evidence="12" id="KW-0479">Metal-binding</keyword>
<evidence type="ECO:0000256" key="5">
    <source>
        <dbReference type="ARBA" id="ARBA00012438"/>
    </source>
</evidence>
<dbReference type="SUPFAM" id="SSF55874">
    <property type="entry name" value="ATPase domain of HSP90 chaperone/DNA topoisomerase II/histidine kinase"/>
    <property type="match status" value="1"/>
</dbReference>
<keyword evidence="7" id="KW-1003">Cell membrane</keyword>
<keyword evidence="10" id="KW-0808">Transferase</keyword>
<comment type="catalytic activity">
    <reaction evidence="1">
        <text>ATP + protein L-histidine = ADP + protein N-phospho-L-histidine.</text>
        <dbReference type="EC" id="2.7.13.3"/>
    </reaction>
</comment>
<dbReference type="Pfam" id="PF07730">
    <property type="entry name" value="HisKA_3"/>
    <property type="match status" value="1"/>
</dbReference>
<dbReference type="InterPro" id="IPR036890">
    <property type="entry name" value="HATPase_C_sf"/>
</dbReference>
<protein>
    <recommendedName>
        <fullName evidence="6">Oxygen sensor histidine kinase NreB</fullName>
        <ecNumber evidence="5">2.7.13.3</ecNumber>
    </recommendedName>
    <alternativeName>
        <fullName evidence="20">Nitrogen regulation protein B</fullName>
    </alternativeName>
</protein>
<feature type="transmembrane region" description="Helical" evidence="23">
    <location>
        <begin position="438"/>
        <end position="456"/>
    </location>
</feature>
<comment type="subcellular location">
    <subcellularLocation>
        <location evidence="4">Cell membrane</location>
        <topology evidence="4">Multi-pass membrane protein</topology>
    </subcellularLocation>
    <subcellularLocation>
        <location evidence="3">Cytoplasm</location>
    </subcellularLocation>
</comment>
<dbReference type="Gene3D" id="1.25.40.10">
    <property type="entry name" value="Tetratricopeptide repeat domain"/>
    <property type="match status" value="1"/>
</dbReference>
<evidence type="ECO:0000256" key="3">
    <source>
        <dbReference type="ARBA" id="ARBA00004496"/>
    </source>
</evidence>
<evidence type="ECO:0000256" key="2">
    <source>
        <dbReference type="ARBA" id="ARBA00001966"/>
    </source>
</evidence>
<dbReference type="Gene3D" id="1.20.5.1930">
    <property type="match status" value="1"/>
</dbReference>
<dbReference type="InterPro" id="IPR019734">
    <property type="entry name" value="TPR_rpt"/>
</dbReference>
<dbReference type="CDD" id="cd16917">
    <property type="entry name" value="HATPase_UhpB-NarQ-NarX-like"/>
    <property type="match status" value="1"/>
</dbReference>
<feature type="domain" description="Histidine kinase" evidence="24">
    <location>
        <begin position="608"/>
        <end position="693"/>
    </location>
</feature>
<keyword evidence="15" id="KW-0408">Iron</keyword>
<keyword evidence="21" id="KW-0802">TPR repeat</keyword>
<feature type="coiled-coil region" evidence="22">
    <location>
        <begin position="528"/>
        <end position="562"/>
    </location>
</feature>
<reference evidence="26" key="1">
    <citation type="journal article" date="2019" name="Int. J. Syst. Evol. Microbiol.">
        <title>The Global Catalogue of Microorganisms (GCM) 10K type strain sequencing project: providing services to taxonomists for standard genome sequencing and annotation.</title>
        <authorList>
            <consortium name="The Broad Institute Genomics Platform"/>
            <consortium name="The Broad Institute Genome Sequencing Center for Infectious Disease"/>
            <person name="Wu L."/>
            <person name="Ma J."/>
        </authorList>
    </citation>
    <scope>NUCLEOTIDE SEQUENCE [LARGE SCALE GENOMIC DNA]</scope>
    <source>
        <strain evidence="26">CCUG 62114</strain>
    </source>
</reference>
<dbReference type="PROSITE" id="PS50005">
    <property type="entry name" value="TPR"/>
    <property type="match status" value="1"/>
</dbReference>
<evidence type="ECO:0000256" key="22">
    <source>
        <dbReference type="SAM" id="Coils"/>
    </source>
</evidence>
<dbReference type="InterPro" id="IPR003594">
    <property type="entry name" value="HATPase_dom"/>
</dbReference>
<evidence type="ECO:0000256" key="16">
    <source>
        <dbReference type="ARBA" id="ARBA00023012"/>
    </source>
</evidence>
<evidence type="ECO:0000256" key="17">
    <source>
        <dbReference type="ARBA" id="ARBA00023014"/>
    </source>
</evidence>
<dbReference type="Pfam" id="PF13424">
    <property type="entry name" value="TPR_12"/>
    <property type="match status" value="1"/>
</dbReference>
<keyword evidence="17" id="KW-0411">Iron-sulfur</keyword>
<evidence type="ECO:0000256" key="11">
    <source>
        <dbReference type="ARBA" id="ARBA00022692"/>
    </source>
</evidence>
<evidence type="ECO:0000256" key="4">
    <source>
        <dbReference type="ARBA" id="ARBA00004651"/>
    </source>
</evidence>
<dbReference type="SUPFAM" id="SSF48452">
    <property type="entry name" value="TPR-like"/>
    <property type="match status" value="1"/>
</dbReference>
<evidence type="ECO:0000256" key="23">
    <source>
        <dbReference type="SAM" id="Phobius"/>
    </source>
</evidence>
<dbReference type="RefSeq" id="WP_377716361.1">
    <property type="nucleotide sequence ID" value="NZ_JBHTJM010000010.1"/>
</dbReference>
<evidence type="ECO:0000256" key="9">
    <source>
        <dbReference type="ARBA" id="ARBA00022490"/>
    </source>
</evidence>
<dbReference type="Gene3D" id="3.30.565.10">
    <property type="entry name" value="Histidine kinase-like ATPase, C-terminal domain"/>
    <property type="match status" value="1"/>
</dbReference>
<keyword evidence="9" id="KW-0963">Cytoplasm</keyword>
<evidence type="ECO:0000259" key="24">
    <source>
        <dbReference type="PROSITE" id="PS50109"/>
    </source>
</evidence>
<gene>
    <name evidence="25" type="ORF">ACFQ1O_12440</name>
</gene>
<evidence type="ECO:0000313" key="26">
    <source>
        <dbReference type="Proteomes" id="UP001596997"/>
    </source>
</evidence>
<keyword evidence="11 23" id="KW-0812">Transmembrane</keyword>
<dbReference type="Proteomes" id="UP001596997">
    <property type="component" value="Unassembled WGS sequence"/>
</dbReference>
<keyword evidence="26" id="KW-1185">Reference proteome</keyword>
<dbReference type="InterPro" id="IPR011712">
    <property type="entry name" value="Sig_transdc_His_kin_sub3_dim/P"/>
</dbReference>
<feature type="repeat" description="TPR" evidence="21">
    <location>
        <begin position="255"/>
        <end position="288"/>
    </location>
</feature>
<dbReference type="InterPro" id="IPR004358">
    <property type="entry name" value="Sig_transdc_His_kin-like_C"/>
</dbReference>
<dbReference type="EC" id="2.7.13.3" evidence="5"/>
<accession>A0ABW3I4T2</accession>
<evidence type="ECO:0000256" key="15">
    <source>
        <dbReference type="ARBA" id="ARBA00023004"/>
    </source>
</evidence>